<protein>
    <recommendedName>
        <fullName evidence="1">KRAB domain-containing protein</fullName>
    </recommendedName>
</protein>
<dbReference type="SUPFAM" id="SSF109640">
    <property type="entry name" value="KRAB domain (Kruppel-associated box)"/>
    <property type="match status" value="1"/>
</dbReference>
<proteinExistence type="predicted"/>
<organism evidence="2 3">
    <name type="scientific">Spermophilus dauricus</name>
    <name type="common">Daurian ground squirrel</name>
    <dbReference type="NCBI Taxonomy" id="99837"/>
    <lineage>
        <taxon>Eukaryota</taxon>
        <taxon>Metazoa</taxon>
        <taxon>Chordata</taxon>
        <taxon>Craniata</taxon>
        <taxon>Vertebrata</taxon>
        <taxon>Euteleostomi</taxon>
        <taxon>Mammalia</taxon>
        <taxon>Eutheria</taxon>
        <taxon>Euarchontoglires</taxon>
        <taxon>Glires</taxon>
        <taxon>Rodentia</taxon>
        <taxon>Sciuromorpha</taxon>
        <taxon>Sciuridae</taxon>
        <taxon>Xerinae</taxon>
        <taxon>Marmotini</taxon>
        <taxon>Spermophilus</taxon>
    </lineage>
</organism>
<sequence length="110" mass="13445">MELLSFRDVAIDLTEEELECIQLDQKKKLYRNVMLENYRNLAFLVMNPSHIQEYLTEKSIEHIFQKVISEKYRNCCLDYLQQKKIWKKSYKIIRPCLAPKKLYWREALQI</sequence>
<dbReference type="InterPro" id="IPR001909">
    <property type="entry name" value="KRAB"/>
</dbReference>
<dbReference type="Ensembl" id="ENSSDAT00000023332.1">
    <property type="protein sequence ID" value="ENSSDAP00000020412.1"/>
    <property type="gene ID" value="ENSSDAG00000018607.1"/>
</dbReference>
<accession>A0A8C9Q7I0</accession>
<dbReference type="PROSITE" id="PS50805">
    <property type="entry name" value="KRAB"/>
    <property type="match status" value="1"/>
</dbReference>
<evidence type="ECO:0000259" key="1">
    <source>
        <dbReference type="PROSITE" id="PS50805"/>
    </source>
</evidence>
<dbReference type="Pfam" id="PF01352">
    <property type="entry name" value="KRAB"/>
    <property type="match status" value="1"/>
</dbReference>
<name>A0A8C9Q7I0_SPEDA</name>
<reference evidence="2" key="2">
    <citation type="submission" date="2025-09" db="UniProtKB">
        <authorList>
            <consortium name="Ensembl"/>
        </authorList>
    </citation>
    <scope>IDENTIFICATION</scope>
</reference>
<evidence type="ECO:0000313" key="2">
    <source>
        <dbReference type="Ensembl" id="ENSSDAP00000020412.1"/>
    </source>
</evidence>
<dbReference type="InterPro" id="IPR036051">
    <property type="entry name" value="KRAB_dom_sf"/>
</dbReference>
<feature type="domain" description="KRAB" evidence="1">
    <location>
        <begin position="4"/>
        <end position="110"/>
    </location>
</feature>
<dbReference type="SMART" id="SM00349">
    <property type="entry name" value="KRAB"/>
    <property type="match status" value="1"/>
</dbReference>
<dbReference type="Proteomes" id="UP000694422">
    <property type="component" value="Unplaced"/>
</dbReference>
<dbReference type="GO" id="GO:0006355">
    <property type="term" value="P:regulation of DNA-templated transcription"/>
    <property type="evidence" value="ECO:0007669"/>
    <property type="project" value="InterPro"/>
</dbReference>
<keyword evidence="3" id="KW-1185">Reference proteome</keyword>
<reference evidence="2" key="1">
    <citation type="submission" date="2025-08" db="UniProtKB">
        <authorList>
            <consortium name="Ensembl"/>
        </authorList>
    </citation>
    <scope>IDENTIFICATION</scope>
</reference>
<evidence type="ECO:0000313" key="3">
    <source>
        <dbReference type="Proteomes" id="UP000694422"/>
    </source>
</evidence>
<dbReference type="CDD" id="cd07765">
    <property type="entry name" value="KRAB_A-box"/>
    <property type="match status" value="1"/>
</dbReference>
<dbReference type="Gene3D" id="6.10.140.140">
    <property type="match status" value="1"/>
</dbReference>
<dbReference type="InterPro" id="IPR050169">
    <property type="entry name" value="Krueppel_C2H2_ZnF"/>
</dbReference>
<dbReference type="AlphaFoldDB" id="A0A8C9Q7I0"/>
<dbReference type="PANTHER" id="PTHR23232">
    <property type="entry name" value="KRAB DOMAIN C2H2 ZINC FINGER"/>
    <property type="match status" value="1"/>
</dbReference>
<dbReference type="PANTHER" id="PTHR23232:SF163">
    <property type="entry name" value="ZINC FINGER PROTEIN 589"/>
    <property type="match status" value="1"/>
</dbReference>